<feature type="transmembrane region" description="Helical" evidence="2">
    <location>
        <begin position="68"/>
        <end position="89"/>
    </location>
</feature>
<dbReference type="AlphaFoldDB" id="A0A7W3XWD1"/>
<keyword evidence="2" id="KW-1133">Transmembrane helix</keyword>
<evidence type="ECO:0000313" key="4">
    <source>
        <dbReference type="Proteomes" id="UP000530234"/>
    </source>
</evidence>
<feature type="transmembrane region" description="Helical" evidence="2">
    <location>
        <begin position="326"/>
        <end position="349"/>
    </location>
</feature>
<comment type="caution">
    <text evidence="3">The sequence shown here is derived from an EMBL/GenBank/DDBJ whole genome shotgun (WGS) entry which is preliminary data.</text>
</comment>
<proteinExistence type="predicted"/>
<feature type="transmembrane region" description="Helical" evidence="2">
    <location>
        <begin position="411"/>
        <end position="436"/>
    </location>
</feature>
<reference evidence="4" key="1">
    <citation type="submission" date="2019-10" db="EMBL/GenBank/DDBJ databases">
        <title>Streptomyces sp. nov., a novel actinobacterium isolated from alkaline environment.</title>
        <authorList>
            <person name="Golinska P."/>
        </authorList>
    </citation>
    <scope>NUCLEOTIDE SEQUENCE [LARGE SCALE GENOMIC DNA]</scope>
    <source>
        <strain evidence="4">DSM 42108</strain>
    </source>
</reference>
<name>A0A7W3XWD1_9ACTN</name>
<dbReference type="EMBL" id="VKHS01000148">
    <property type="protein sequence ID" value="MBB0229641.1"/>
    <property type="molecule type" value="Genomic_DNA"/>
</dbReference>
<organism evidence="3 4">
    <name type="scientific">Streptomyces calidiresistens</name>
    <dbReference type="NCBI Taxonomy" id="1485586"/>
    <lineage>
        <taxon>Bacteria</taxon>
        <taxon>Bacillati</taxon>
        <taxon>Actinomycetota</taxon>
        <taxon>Actinomycetes</taxon>
        <taxon>Kitasatosporales</taxon>
        <taxon>Streptomycetaceae</taxon>
        <taxon>Streptomyces</taxon>
    </lineage>
</organism>
<keyword evidence="4" id="KW-1185">Reference proteome</keyword>
<feature type="transmembrane region" description="Helical" evidence="2">
    <location>
        <begin position="370"/>
        <end position="391"/>
    </location>
</feature>
<feature type="transmembrane region" description="Helical" evidence="2">
    <location>
        <begin position="221"/>
        <end position="241"/>
    </location>
</feature>
<sequence length="784" mass="82827">MELLVHGVGGATPQEMLGNPGAVRVTGDRTAAIHRAADDLVDRPWDDERPVREAYTWSNLTSGNGARALWLLLLPFMIVNMAHWMRPAAPGHGRSHRCYDVLIRLTALSLTVLLVAGACVVTMDLLAWQCAAAPLCADRSTWFRFLAEPGGWWAHPGRRLALASALPTLLVGLLWWLSRRTWSAYESAYPPVRLRADGGRGAQLGLPGFWYGRGVVGRLRAAHTAAGLLTIATVLLTGSLVRDLSPAGTPHLLPIGLVLAGVGTVLGAVVIRIVVRAGRTEIDRDVRPLPRYVTALPVACLVLLLLCLIHSVPVRGGFESTGAHPASWGFPAVTAIQLVLLICLAAVAVRLHRAAPRSDRGVLGGLGGPAAALLGCALGGVLTGGVAARFADWLDPHSTLAGPGVLTGPPVLHSWQAATLPALLCVMAVLALVVAIRTHLEGRRLVDGVLGHYPEERRRPHEVRTTHLASAVARARLTDRAPGMFGTLVIASLLLGAGAALGAGLTGVTPAAAVEGGPGAVSGFAALSQAVGSWSMGIGVVVLVAMGRRAYRDPAARRTVGILWDVGTFWPRAAHPFAPPCYAERAVPDLTWRMGTWVDLTGGRIVISGHSQGSVLAAAAVWQLDAPTRSRVALLTHGSPLHRLYGRWFPRYFGPTALRSLRDDLRCWRNLWRETDPIGGPVRVTGDDPPVDRGALLDPRHYGRNLLSPLPAPLLGHGDYADDPAYRLERARLHALLVGEAGADPATGTAPEAAPGVPSSRRGAVDGDTTTVPDPPAGREGDGP</sequence>
<evidence type="ECO:0000256" key="2">
    <source>
        <dbReference type="SAM" id="Phobius"/>
    </source>
</evidence>
<feature type="transmembrane region" description="Helical" evidence="2">
    <location>
        <begin position="160"/>
        <end position="177"/>
    </location>
</feature>
<protein>
    <recommendedName>
        <fullName evidence="5">Integral membrane protein</fullName>
    </recommendedName>
</protein>
<evidence type="ECO:0000256" key="1">
    <source>
        <dbReference type="SAM" id="MobiDB-lite"/>
    </source>
</evidence>
<gene>
    <name evidence="3" type="ORF">FOE67_08970</name>
</gene>
<feature type="transmembrane region" description="Helical" evidence="2">
    <location>
        <begin position="525"/>
        <end position="547"/>
    </location>
</feature>
<keyword evidence="2" id="KW-0472">Membrane</keyword>
<feature type="compositionally biased region" description="Low complexity" evidence="1">
    <location>
        <begin position="742"/>
        <end position="758"/>
    </location>
</feature>
<evidence type="ECO:0008006" key="5">
    <source>
        <dbReference type="Google" id="ProtNLM"/>
    </source>
</evidence>
<evidence type="ECO:0000313" key="3">
    <source>
        <dbReference type="EMBL" id="MBB0229641.1"/>
    </source>
</evidence>
<feature type="transmembrane region" description="Helical" evidence="2">
    <location>
        <begin position="295"/>
        <end position="314"/>
    </location>
</feature>
<accession>A0A7W3XWD1</accession>
<keyword evidence="2" id="KW-0812">Transmembrane</keyword>
<dbReference type="InterPro" id="IPR029058">
    <property type="entry name" value="AB_hydrolase_fold"/>
</dbReference>
<dbReference type="SUPFAM" id="SSF53474">
    <property type="entry name" value="alpha/beta-Hydrolases"/>
    <property type="match status" value="1"/>
</dbReference>
<feature type="transmembrane region" description="Helical" evidence="2">
    <location>
        <begin position="101"/>
        <end position="123"/>
    </location>
</feature>
<feature type="transmembrane region" description="Helical" evidence="2">
    <location>
        <begin position="253"/>
        <end position="275"/>
    </location>
</feature>
<feature type="region of interest" description="Disordered" evidence="1">
    <location>
        <begin position="742"/>
        <end position="784"/>
    </location>
</feature>
<dbReference type="Proteomes" id="UP000530234">
    <property type="component" value="Unassembled WGS sequence"/>
</dbReference>
<feature type="transmembrane region" description="Helical" evidence="2">
    <location>
        <begin position="484"/>
        <end position="505"/>
    </location>
</feature>